<reference evidence="1 2" key="1">
    <citation type="journal article" date="2022" name="Allergy">
        <title>Genome assembly and annotation of Periplaneta americana reveal a comprehensive cockroach allergen profile.</title>
        <authorList>
            <person name="Wang L."/>
            <person name="Xiong Q."/>
            <person name="Saelim N."/>
            <person name="Wang L."/>
            <person name="Nong W."/>
            <person name="Wan A.T."/>
            <person name="Shi M."/>
            <person name="Liu X."/>
            <person name="Cao Q."/>
            <person name="Hui J.H.L."/>
            <person name="Sookrung N."/>
            <person name="Leung T.F."/>
            <person name="Tungtrongchitr A."/>
            <person name="Tsui S.K.W."/>
        </authorList>
    </citation>
    <scope>NUCLEOTIDE SEQUENCE [LARGE SCALE GENOMIC DNA]</scope>
    <source>
        <strain evidence="1">PWHHKU_190912</strain>
    </source>
</reference>
<name>A0ABQ8S8C6_PERAM</name>
<gene>
    <name evidence="1" type="ORF">ANN_22512</name>
</gene>
<proteinExistence type="predicted"/>
<dbReference type="EMBL" id="JAJSOF020000033">
    <property type="protein sequence ID" value="KAJ4430299.1"/>
    <property type="molecule type" value="Genomic_DNA"/>
</dbReference>
<accession>A0ABQ8S8C6</accession>
<organism evidence="1 2">
    <name type="scientific">Periplaneta americana</name>
    <name type="common">American cockroach</name>
    <name type="synonym">Blatta americana</name>
    <dbReference type="NCBI Taxonomy" id="6978"/>
    <lineage>
        <taxon>Eukaryota</taxon>
        <taxon>Metazoa</taxon>
        <taxon>Ecdysozoa</taxon>
        <taxon>Arthropoda</taxon>
        <taxon>Hexapoda</taxon>
        <taxon>Insecta</taxon>
        <taxon>Pterygota</taxon>
        <taxon>Neoptera</taxon>
        <taxon>Polyneoptera</taxon>
        <taxon>Dictyoptera</taxon>
        <taxon>Blattodea</taxon>
        <taxon>Blattoidea</taxon>
        <taxon>Blattidae</taxon>
        <taxon>Blattinae</taxon>
        <taxon>Periplaneta</taxon>
    </lineage>
</organism>
<evidence type="ECO:0000313" key="1">
    <source>
        <dbReference type="EMBL" id="KAJ4430299.1"/>
    </source>
</evidence>
<comment type="caution">
    <text evidence="1">The sequence shown here is derived from an EMBL/GenBank/DDBJ whole genome shotgun (WGS) entry which is preliminary data.</text>
</comment>
<sequence>MLFLFVCDEAIVAILERIPNLTGEQSDGITVFRIPPMTSLMLHRCRTGAINLQRWWQSPSAAISESDWFLYRTGISRRITSCTVVSWRRHDSHRSFQQFCFLFRCNVTSLMPPDRTYFQTVHIPATTGVTVRIVRKNSPQYMFRNSSHSCHYRRYRTVRIVTLTVPIALKIGLGRLLDKHHFCIRIAPPTLTAPTPPFCNPATLTAPTPTRTPPTRLPFPIAATLTAHPTRTAPNSLLPVRTAANLTAPTPIRTPPTRPPFPIAATLTAPPTRTVPTSLLPVRTAANFTPPTPTRPPFPIAATLTAPPTRTAPTSLLPVRIAAPTSLPPVRTAGNLTAPTPIWTPPTRLPFPIAATLTAPPTRTVPTSLLPVRTAANLAARTPTRPHFPITATLTAHPTRTAPISLPPVRTAGNLTAPTPTRLPFPIAATLTAHPTRTAPTSLLPVRTAGNFTAPTPIRTPPTRPPFPIAATLTAPPTRTALLLFFPFVLLNTPILCMFMVCAMEVPCVPSLNMIDAFRTEGYHIEEYLLSMGLDERFGIAKERGNERGANRPYFGYGIKTATCNSPE</sequence>
<protein>
    <submittedName>
        <fullName evidence="1">Uncharacterized protein</fullName>
    </submittedName>
</protein>
<keyword evidence="2" id="KW-1185">Reference proteome</keyword>
<dbReference type="Proteomes" id="UP001148838">
    <property type="component" value="Unassembled WGS sequence"/>
</dbReference>
<evidence type="ECO:0000313" key="2">
    <source>
        <dbReference type="Proteomes" id="UP001148838"/>
    </source>
</evidence>